<keyword evidence="1" id="KW-0175">Coiled coil</keyword>
<feature type="transmembrane region" description="Helical" evidence="2">
    <location>
        <begin position="105"/>
        <end position="127"/>
    </location>
</feature>
<keyword evidence="2" id="KW-0472">Membrane</keyword>
<feature type="transmembrane region" description="Helical" evidence="2">
    <location>
        <begin position="46"/>
        <end position="65"/>
    </location>
</feature>
<dbReference type="EMBL" id="VJNE01000008">
    <property type="protein sequence ID" value="MZG28023.1"/>
    <property type="molecule type" value="Genomic_DNA"/>
</dbReference>
<comment type="caution">
    <text evidence="3">The sequence shown here is derived from an EMBL/GenBank/DDBJ whole genome shotgun (WGS) entry which is preliminary data.</text>
</comment>
<protein>
    <submittedName>
        <fullName evidence="3">Uncharacterized protein</fullName>
    </submittedName>
</protein>
<keyword evidence="2" id="KW-0812">Transmembrane</keyword>
<evidence type="ECO:0000256" key="2">
    <source>
        <dbReference type="SAM" id="Phobius"/>
    </source>
</evidence>
<proteinExistence type="predicted"/>
<keyword evidence="2" id="KW-1133">Transmembrane helix</keyword>
<dbReference type="AlphaFoldDB" id="A0A6L8Q3X2"/>
<evidence type="ECO:0000256" key="1">
    <source>
        <dbReference type="SAM" id="Coils"/>
    </source>
</evidence>
<evidence type="ECO:0000313" key="3">
    <source>
        <dbReference type="EMBL" id="MZG28023.1"/>
    </source>
</evidence>
<evidence type="ECO:0000313" key="4">
    <source>
        <dbReference type="Proteomes" id="UP000472380"/>
    </source>
</evidence>
<dbReference type="RefSeq" id="WP_157012617.1">
    <property type="nucleotide sequence ID" value="NZ_DBGAVV010000005.1"/>
</dbReference>
<reference evidence="3 4" key="1">
    <citation type="submission" date="2019-07" db="EMBL/GenBank/DDBJ databases">
        <title>Draft genome sequence of Adlercreutzia equolifaciens IPLA 37004, a human intestinal strain that does not produces equol from daidzein.</title>
        <authorList>
            <person name="Vazquez L."/>
            <person name="Florez A.B."/>
            <person name="Mayo B."/>
        </authorList>
    </citation>
    <scope>NUCLEOTIDE SEQUENCE [LARGE SCALE GENOMIC DNA]</scope>
    <source>
        <strain evidence="3 4">IPLA 37004</strain>
    </source>
</reference>
<feature type="coiled-coil region" evidence="1">
    <location>
        <begin position="161"/>
        <end position="188"/>
    </location>
</feature>
<organism evidence="3 4">
    <name type="scientific">Adlercreutzia equolifaciens</name>
    <dbReference type="NCBI Taxonomy" id="446660"/>
    <lineage>
        <taxon>Bacteria</taxon>
        <taxon>Bacillati</taxon>
        <taxon>Actinomycetota</taxon>
        <taxon>Coriobacteriia</taxon>
        <taxon>Eggerthellales</taxon>
        <taxon>Eggerthellaceae</taxon>
        <taxon>Adlercreutzia</taxon>
    </lineage>
</organism>
<name>A0A6L8Q3X2_9ACTN</name>
<dbReference type="Proteomes" id="UP000472380">
    <property type="component" value="Unassembled WGS sequence"/>
</dbReference>
<feature type="transmembrane region" description="Helical" evidence="2">
    <location>
        <begin position="133"/>
        <end position="153"/>
    </location>
</feature>
<feature type="transmembrane region" description="Helical" evidence="2">
    <location>
        <begin position="12"/>
        <end position="34"/>
    </location>
</feature>
<accession>A0A6L8Q3X2</accession>
<gene>
    <name evidence="3" type="ORF">FM068_05395</name>
</gene>
<sequence>MGHCGGALPKRVIVCSLAMVLMAVAELTGAVIWVSSTGLEMMNDQLALTYAPLTIFMGLVGYGLVMTPAMIGMGKVVHRFFPDAKKGRRGRRASGAASPEWMRRLALFPLMQVPLIFIVLGICFSVTRGETAFVVASTAILLLCTAIDALLFLQMRRSAERQRAEIKAALLEERLAGYLRELTAVQELLGDTARLRHDLRNHQAVVATLCERGDRAAALDYLEDVANSL</sequence>